<dbReference type="Proteomes" id="UP001066276">
    <property type="component" value="Chromosome 7"/>
</dbReference>
<organism evidence="2 3">
    <name type="scientific">Pleurodeles waltl</name>
    <name type="common">Iberian ribbed newt</name>
    <dbReference type="NCBI Taxonomy" id="8319"/>
    <lineage>
        <taxon>Eukaryota</taxon>
        <taxon>Metazoa</taxon>
        <taxon>Chordata</taxon>
        <taxon>Craniata</taxon>
        <taxon>Vertebrata</taxon>
        <taxon>Euteleostomi</taxon>
        <taxon>Amphibia</taxon>
        <taxon>Batrachia</taxon>
        <taxon>Caudata</taxon>
        <taxon>Salamandroidea</taxon>
        <taxon>Salamandridae</taxon>
        <taxon>Pleurodelinae</taxon>
        <taxon>Pleurodeles</taxon>
    </lineage>
</organism>
<protein>
    <submittedName>
        <fullName evidence="2">Uncharacterized protein</fullName>
    </submittedName>
</protein>
<feature type="signal peptide" evidence="1">
    <location>
        <begin position="1"/>
        <end position="21"/>
    </location>
</feature>
<dbReference type="EMBL" id="JANPWB010000011">
    <property type="protein sequence ID" value="KAJ1133170.1"/>
    <property type="molecule type" value="Genomic_DNA"/>
</dbReference>
<dbReference type="AlphaFoldDB" id="A0AAV7PYS8"/>
<keyword evidence="1" id="KW-0732">Signal</keyword>
<evidence type="ECO:0000313" key="2">
    <source>
        <dbReference type="EMBL" id="KAJ1133170.1"/>
    </source>
</evidence>
<evidence type="ECO:0000313" key="3">
    <source>
        <dbReference type="Proteomes" id="UP001066276"/>
    </source>
</evidence>
<proteinExistence type="predicted"/>
<keyword evidence="3" id="KW-1185">Reference proteome</keyword>
<reference evidence="2" key="1">
    <citation type="journal article" date="2022" name="bioRxiv">
        <title>Sequencing and chromosome-scale assembly of the giantPleurodeles waltlgenome.</title>
        <authorList>
            <person name="Brown T."/>
            <person name="Elewa A."/>
            <person name="Iarovenko S."/>
            <person name="Subramanian E."/>
            <person name="Araus A.J."/>
            <person name="Petzold A."/>
            <person name="Susuki M."/>
            <person name="Suzuki K.-i.T."/>
            <person name="Hayashi T."/>
            <person name="Toyoda A."/>
            <person name="Oliveira C."/>
            <person name="Osipova E."/>
            <person name="Leigh N.D."/>
            <person name="Simon A."/>
            <person name="Yun M.H."/>
        </authorList>
    </citation>
    <scope>NUCLEOTIDE SEQUENCE</scope>
    <source>
        <strain evidence="2">20211129_DDA</strain>
        <tissue evidence="2">Liver</tissue>
    </source>
</reference>
<comment type="caution">
    <text evidence="2">The sequence shown here is derived from an EMBL/GenBank/DDBJ whole genome shotgun (WGS) entry which is preliminary data.</text>
</comment>
<feature type="chain" id="PRO_5043832346" evidence="1">
    <location>
        <begin position="22"/>
        <end position="118"/>
    </location>
</feature>
<name>A0AAV7PYS8_PLEWA</name>
<gene>
    <name evidence="2" type="ORF">NDU88_011467</name>
</gene>
<accession>A0AAV7PYS8</accession>
<sequence>MTIALPFLLVAVVCSLGPVSAHLGGLGSDKLPVVDDLIKHATPLPERFVSWLAKILHCRLELKNLSEANAGITNLLEEMQDHPNNVVNGVEKPEADPVKALRQIPELEPAVSPEGSLI</sequence>
<evidence type="ECO:0000256" key="1">
    <source>
        <dbReference type="SAM" id="SignalP"/>
    </source>
</evidence>